<evidence type="ECO:0000313" key="1">
    <source>
        <dbReference type="EMBL" id="KAF9505878.1"/>
    </source>
</evidence>
<dbReference type="Proteomes" id="UP000886523">
    <property type="component" value="Unassembled WGS sequence"/>
</dbReference>
<comment type="caution">
    <text evidence="1">The sequence shown here is derived from an EMBL/GenBank/DDBJ whole genome shotgun (WGS) entry which is preliminary data.</text>
</comment>
<reference evidence="1" key="1">
    <citation type="journal article" date="2020" name="Nat. Commun.">
        <title>Large-scale genome sequencing of mycorrhizal fungi provides insights into the early evolution of symbiotic traits.</title>
        <authorList>
            <person name="Miyauchi S."/>
            <person name="Kiss E."/>
            <person name="Kuo A."/>
            <person name="Drula E."/>
            <person name="Kohler A."/>
            <person name="Sanchez-Garcia M."/>
            <person name="Morin E."/>
            <person name="Andreopoulos B."/>
            <person name="Barry K.W."/>
            <person name="Bonito G."/>
            <person name="Buee M."/>
            <person name="Carver A."/>
            <person name="Chen C."/>
            <person name="Cichocki N."/>
            <person name="Clum A."/>
            <person name="Culley D."/>
            <person name="Crous P.W."/>
            <person name="Fauchery L."/>
            <person name="Girlanda M."/>
            <person name="Hayes R.D."/>
            <person name="Keri Z."/>
            <person name="LaButti K."/>
            <person name="Lipzen A."/>
            <person name="Lombard V."/>
            <person name="Magnuson J."/>
            <person name="Maillard F."/>
            <person name="Murat C."/>
            <person name="Nolan M."/>
            <person name="Ohm R.A."/>
            <person name="Pangilinan J."/>
            <person name="Pereira M.F."/>
            <person name="Perotto S."/>
            <person name="Peter M."/>
            <person name="Pfister S."/>
            <person name="Riley R."/>
            <person name="Sitrit Y."/>
            <person name="Stielow J.B."/>
            <person name="Szollosi G."/>
            <person name="Zifcakova L."/>
            <person name="Stursova M."/>
            <person name="Spatafora J.W."/>
            <person name="Tedersoo L."/>
            <person name="Vaario L.M."/>
            <person name="Yamada A."/>
            <person name="Yan M."/>
            <person name="Wang P."/>
            <person name="Xu J."/>
            <person name="Bruns T."/>
            <person name="Baldrian P."/>
            <person name="Vilgalys R."/>
            <person name="Dunand C."/>
            <person name="Henrissat B."/>
            <person name="Grigoriev I.V."/>
            <person name="Hibbett D."/>
            <person name="Nagy L.G."/>
            <person name="Martin F.M."/>
        </authorList>
    </citation>
    <scope>NUCLEOTIDE SEQUENCE</scope>
    <source>
        <strain evidence="1">UP504</strain>
    </source>
</reference>
<accession>A0A9P6AHI5</accession>
<dbReference type="EMBL" id="MU129133">
    <property type="protein sequence ID" value="KAF9505878.1"/>
    <property type="molecule type" value="Genomic_DNA"/>
</dbReference>
<evidence type="ECO:0008006" key="3">
    <source>
        <dbReference type="Google" id="ProtNLM"/>
    </source>
</evidence>
<dbReference type="OrthoDB" id="3163863at2759"/>
<name>A0A9P6AHI5_9AGAM</name>
<organism evidence="1 2">
    <name type="scientific">Hydnum rufescens UP504</name>
    <dbReference type="NCBI Taxonomy" id="1448309"/>
    <lineage>
        <taxon>Eukaryota</taxon>
        <taxon>Fungi</taxon>
        <taxon>Dikarya</taxon>
        <taxon>Basidiomycota</taxon>
        <taxon>Agaricomycotina</taxon>
        <taxon>Agaricomycetes</taxon>
        <taxon>Cantharellales</taxon>
        <taxon>Hydnaceae</taxon>
        <taxon>Hydnum</taxon>
    </lineage>
</organism>
<evidence type="ECO:0000313" key="2">
    <source>
        <dbReference type="Proteomes" id="UP000886523"/>
    </source>
</evidence>
<protein>
    <recommendedName>
        <fullName evidence="3">HNH nuclease domain-containing protein</fullName>
    </recommendedName>
</protein>
<proteinExistence type="predicted"/>
<keyword evidence="2" id="KW-1185">Reference proteome</keyword>
<gene>
    <name evidence="1" type="ORF">BS47DRAFT_1385784</name>
</gene>
<sequence>MIYSDSPRPSMDPLPSSASISSILTSASYQSLIGTSTSTETLVLEARNNLDSHKTELQELVGASTCYAFLLSMLEYAPTPLGQRHVACVVLQTDDDIAALSKCAVDWYHFLVFLVREADKTGCYEPIFDFSNTRTLTYKEYMKEVDNSPRRTKTLRKQACNLLLRDNDRCIISGSIDIGSKNPTKESSTPLQISHIIPWSLNNLYGMTEVAKTGTWDMLQNFVGIDIAKFPGGEINHPSNAFLSTLTAALMFSSFMIYFDSTDTPHKYIVRTFYKNEFANRTVTFRDHSGSKGPISLPDPDLLAVQGAFAKVINASGAAAEPDQLWDELVLPGLGFKSAQVRSQSLLSQVKSSPLITNQMT</sequence>
<dbReference type="AlphaFoldDB" id="A0A9P6AHI5"/>